<feature type="domain" description="ABC transmembrane type-1" evidence="11">
    <location>
        <begin position="294"/>
        <end position="385"/>
    </location>
</feature>
<dbReference type="InterPro" id="IPR017871">
    <property type="entry name" value="ABC_transporter-like_CS"/>
</dbReference>
<dbReference type="GO" id="GO:0005524">
    <property type="term" value="F:ATP binding"/>
    <property type="evidence" value="ECO:0007669"/>
    <property type="project" value="UniProtKB-KW"/>
</dbReference>
<comment type="similarity">
    <text evidence="8">Belongs to the ABC transporter superfamily. ABCB family. Heavy Metal importer (TC 3.A.1.210) subfamily.</text>
</comment>
<dbReference type="InterPro" id="IPR003439">
    <property type="entry name" value="ABC_transporter-like_ATP-bd"/>
</dbReference>
<dbReference type="SMART" id="SM00382">
    <property type="entry name" value="AAA"/>
    <property type="match status" value="1"/>
</dbReference>
<sequence>MEADVESGPDLERQPLLGSTAAQKPRNGDYRKVNNQEDDDDDQEHGADRKYGSASGRDGDSDSDGGSDSDSGYDSDDEEANQRRQARRVKELGGWWHYLQDFFSVFGPFLVPRGDVKVQLWMAVCVVCLIAKRVLTVMIPNQLGAVANALLGDGDGASRHPPYRELAVWVALNLVGGDAVLGLLQEVAKVPVRQFSERAVANAAFAHVMSLSMDFHSERDAAEVMKAVEQGTALMHFVERVVIDVVPTLVDLATSVVVLGLRFDWSVAGLMALAFVGFMALEAYSSSRGVHPTLFGALGREKRRFGESLDATLAAERGWALRDSGIEAIFSALDPLTFAAMAAIVLRRVVDGRAKPGDFVFFIDYWQYLIWPLRFVVAEYRQVLSDMVDAEQLLALLRTKATVADRPEAGELGGGGGDITRGHINFEDVGFEYDGGERGQKAVTGLNFSVAAGETVGLVGSSGAGKSTILKLLLRFYDVTEGRVLIDGHDIRDVTLESLRAAFGVVPQEPQLFDASVLDNVRYARPDATDAEVYAACAAAAIHDRIMGFRDGYGTRVGEGGVKLSGGEAQRLAVARALLRDPSILVLDEATSSVDSRTEAEIQEALDAFRQQRARTTFIVAHRLSTVVGADRILVIDKGRCVESGTHKELLAMKGRYSELWSKQVGGS</sequence>
<dbReference type="Pfam" id="PF00005">
    <property type="entry name" value="ABC_tran"/>
    <property type="match status" value="1"/>
</dbReference>
<keyword evidence="3" id="KW-0812">Transmembrane</keyword>
<evidence type="ECO:0008006" key="15">
    <source>
        <dbReference type="Google" id="ProtNLM"/>
    </source>
</evidence>
<dbReference type="Pfam" id="PF00664">
    <property type="entry name" value="ABC_membrane"/>
    <property type="match status" value="1"/>
</dbReference>
<dbReference type="EMBL" id="GL876970">
    <property type="protein sequence ID" value="KLU86992.1"/>
    <property type="molecule type" value="Genomic_DNA"/>
</dbReference>
<dbReference type="PANTHER" id="PTHR24221:SF503">
    <property type="entry name" value="MITOCHONDRIAL POTASSIUM CHANNEL ATP-BINDING SUBUNIT"/>
    <property type="match status" value="1"/>
</dbReference>
<keyword evidence="6" id="KW-1133">Transmembrane helix</keyword>
<keyword evidence="2" id="KW-0813">Transport</keyword>
<dbReference type="PROSITE" id="PS50929">
    <property type="entry name" value="ABC_TM1F"/>
    <property type="match status" value="1"/>
</dbReference>
<keyword evidence="5" id="KW-0067">ATP-binding</keyword>
<evidence type="ECO:0000256" key="6">
    <source>
        <dbReference type="ARBA" id="ARBA00022989"/>
    </source>
</evidence>
<evidence type="ECO:0000313" key="14">
    <source>
        <dbReference type="Proteomes" id="UP000011715"/>
    </source>
</evidence>
<keyword evidence="7" id="KW-0472">Membrane</keyword>
<evidence type="ECO:0000256" key="2">
    <source>
        <dbReference type="ARBA" id="ARBA00022448"/>
    </source>
</evidence>
<dbReference type="InterPro" id="IPR039421">
    <property type="entry name" value="Type_1_exporter"/>
</dbReference>
<dbReference type="InterPro" id="IPR027417">
    <property type="entry name" value="P-loop_NTPase"/>
</dbReference>
<dbReference type="EMBL" id="ADBL01001436">
    <property type="status" value="NOT_ANNOTATED_CDS"/>
    <property type="molecule type" value="Genomic_DNA"/>
</dbReference>
<evidence type="ECO:0000256" key="3">
    <source>
        <dbReference type="ARBA" id="ARBA00022692"/>
    </source>
</evidence>
<reference evidence="13" key="5">
    <citation type="submission" date="2015-06" db="UniProtKB">
        <authorList>
            <consortium name="EnsemblFungi"/>
        </authorList>
    </citation>
    <scope>IDENTIFICATION</scope>
    <source>
        <strain evidence="13">ATCC 64411</strain>
    </source>
</reference>
<dbReference type="FunFam" id="3.40.50.300:FF:000287">
    <property type="entry name" value="Multidrug ABC transporter ATP-binding protein"/>
    <property type="match status" value="1"/>
</dbReference>
<gene>
    <name evidence="12" type="ORF">MAPG_05998</name>
</gene>
<dbReference type="SUPFAM" id="SSF90123">
    <property type="entry name" value="ABC transporter transmembrane region"/>
    <property type="match status" value="1"/>
</dbReference>
<evidence type="ECO:0000256" key="8">
    <source>
        <dbReference type="ARBA" id="ARBA00024363"/>
    </source>
</evidence>
<dbReference type="Gene3D" id="3.40.50.300">
    <property type="entry name" value="P-loop containing nucleotide triphosphate hydrolases"/>
    <property type="match status" value="1"/>
</dbReference>
<dbReference type="OrthoDB" id="6500128at2759"/>
<comment type="subcellular location">
    <subcellularLocation>
        <location evidence="1">Membrane</location>
        <topology evidence="1">Multi-pass membrane protein</topology>
    </subcellularLocation>
</comment>
<dbReference type="STRING" id="644358.A0A0C4E0W0"/>
<evidence type="ECO:0000256" key="1">
    <source>
        <dbReference type="ARBA" id="ARBA00004141"/>
    </source>
</evidence>
<dbReference type="InterPro" id="IPR036640">
    <property type="entry name" value="ABC1_TM_sf"/>
</dbReference>
<dbReference type="eggNOG" id="KOG0056">
    <property type="taxonomic scope" value="Eukaryota"/>
</dbReference>
<keyword evidence="14" id="KW-1185">Reference proteome</keyword>
<evidence type="ECO:0000256" key="5">
    <source>
        <dbReference type="ARBA" id="ARBA00022840"/>
    </source>
</evidence>
<dbReference type="GO" id="GO:0016887">
    <property type="term" value="F:ATP hydrolysis activity"/>
    <property type="evidence" value="ECO:0007669"/>
    <property type="project" value="InterPro"/>
</dbReference>
<dbReference type="Gene3D" id="1.20.1560.10">
    <property type="entry name" value="ABC transporter type 1, transmembrane domain"/>
    <property type="match status" value="2"/>
</dbReference>
<dbReference type="InterPro" id="IPR011527">
    <property type="entry name" value="ABC1_TM_dom"/>
</dbReference>
<keyword evidence="4" id="KW-0547">Nucleotide-binding</keyword>
<accession>A0A0C4E0W0</accession>
<dbReference type="PANTHER" id="PTHR24221">
    <property type="entry name" value="ATP-BINDING CASSETTE SUB-FAMILY B"/>
    <property type="match status" value="1"/>
</dbReference>
<feature type="region of interest" description="Disordered" evidence="9">
    <location>
        <begin position="1"/>
        <end position="85"/>
    </location>
</feature>
<evidence type="ECO:0000313" key="12">
    <source>
        <dbReference type="EMBL" id="KLU86992.1"/>
    </source>
</evidence>
<reference evidence="12" key="1">
    <citation type="submission" date="2010-05" db="EMBL/GenBank/DDBJ databases">
        <title>The Genome Sequence of Magnaporthe poae strain ATCC 64411.</title>
        <authorList>
            <consortium name="The Broad Institute Genome Sequencing Platform"/>
            <consortium name="Broad Institute Genome Sequencing Center for Infectious Disease"/>
            <person name="Ma L.-J."/>
            <person name="Dead R."/>
            <person name="Young S."/>
            <person name="Zeng Q."/>
            <person name="Koehrsen M."/>
            <person name="Alvarado L."/>
            <person name="Berlin A."/>
            <person name="Chapman S.B."/>
            <person name="Chen Z."/>
            <person name="Freedman E."/>
            <person name="Gellesch M."/>
            <person name="Goldberg J."/>
            <person name="Griggs A."/>
            <person name="Gujja S."/>
            <person name="Heilman E.R."/>
            <person name="Heiman D."/>
            <person name="Hepburn T."/>
            <person name="Howarth C."/>
            <person name="Jen D."/>
            <person name="Larson L."/>
            <person name="Mehta T."/>
            <person name="Neiman D."/>
            <person name="Pearson M."/>
            <person name="Roberts A."/>
            <person name="Saif S."/>
            <person name="Shea T."/>
            <person name="Shenoy N."/>
            <person name="Sisk P."/>
            <person name="Stolte C."/>
            <person name="Sykes S."/>
            <person name="Walk T."/>
            <person name="White J."/>
            <person name="Yandava C."/>
            <person name="Haas B."/>
            <person name="Nusbaum C."/>
            <person name="Birren B."/>
        </authorList>
    </citation>
    <scope>NUCLEOTIDE SEQUENCE</scope>
    <source>
        <strain evidence="12">ATCC 64411</strain>
    </source>
</reference>
<reference evidence="14" key="2">
    <citation type="submission" date="2010-05" db="EMBL/GenBank/DDBJ databases">
        <title>The genome sequence of Magnaporthe poae strain ATCC 64411.</title>
        <authorList>
            <person name="Ma L.-J."/>
            <person name="Dead R."/>
            <person name="Young S."/>
            <person name="Zeng Q."/>
            <person name="Koehrsen M."/>
            <person name="Alvarado L."/>
            <person name="Berlin A."/>
            <person name="Chapman S.B."/>
            <person name="Chen Z."/>
            <person name="Freedman E."/>
            <person name="Gellesch M."/>
            <person name="Goldberg J."/>
            <person name="Griggs A."/>
            <person name="Gujja S."/>
            <person name="Heilman E.R."/>
            <person name="Heiman D."/>
            <person name="Hepburn T."/>
            <person name="Howarth C."/>
            <person name="Jen D."/>
            <person name="Larson L."/>
            <person name="Mehta T."/>
            <person name="Neiman D."/>
            <person name="Pearson M."/>
            <person name="Roberts A."/>
            <person name="Saif S."/>
            <person name="Shea T."/>
            <person name="Shenoy N."/>
            <person name="Sisk P."/>
            <person name="Stolte C."/>
            <person name="Sykes S."/>
            <person name="Walk T."/>
            <person name="White J."/>
            <person name="Yandava C."/>
            <person name="Haas B."/>
            <person name="Nusbaum C."/>
            <person name="Birren B."/>
        </authorList>
    </citation>
    <scope>NUCLEOTIDE SEQUENCE [LARGE SCALE GENOMIC DNA]</scope>
    <source>
        <strain evidence="14">ATCC 64411 / 73-15</strain>
    </source>
</reference>
<evidence type="ECO:0000313" key="13">
    <source>
        <dbReference type="EnsemblFungi" id="MAPG_05998T0"/>
    </source>
</evidence>
<protein>
    <recommendedName>
        <fullName evidence="15">Heavy metal tolerance protein</fullName>
    </recommendedName>
</protein>
<dbReference type="VEuPathDB" id="FungiDB:MAPG_05998"/>
<dbReference type="EnsemblFungi" id="MAPG_05998T0">
    <property type="protein sequence ID" value="MAPG_05998T0"/>
    <property type="gene ID" value="MAPG_05998"/>
</dbReference>
<dbReference type="SUPFAM" id="SSF52540">
    <property type="entry name" value="P-loop containing nucleoside triphosphate hydrolases"/>
    <property type="match status" value="1"/>
</dbReference>
<dbReference type="GO" id="GO:0016020">
    <property type="term" value="C:membrane"/>
    <property type="evidence" value="ECO:0007669"/>
    <property type="project" value="UniProtKB-SubCell"/>
</dbReference>
<dbReference type="GO" id="GO:0140359">
    <property type="term" value="F:ABC-type transporter activity"/>
    <property type="evidence" value="ECO:0007669"/>
    <property type="project" value="InterPro"/>
</dbReference>
<name>A0A0C4E0W0_MAGP6</name>
<evidence type="ECO:0000256" key="9">
    <source>
        <dbReference type="SAM" id="MobiDB-lite"/>
    </source>
</evidence>
<dbReference type="PROSITE" id="PS50893">
    <property type="entry name" value="ABC_TRANSPORTER_2"/>
    <property type="match status" value="1"/>
</dbReference>
<reference evidence="13" key="4">
    <citation type="journal article" date="2015" name="G3 (Bethesda)">
        <title>Genome sequences of three phytopathogenic species of the Magnaporthaceae family of fungi.</title>
        <authorList>
            <person name="Okagaki L.H."/>
            <person name="Nunes C.C."/>
            <person name="Sailsbery J."/>
            <person name="Clay B."/>
            <person name="Brown D."/>
            <person name="John T."/>
            <person name="Oh Y."/>
            <person name="Young N."/>
            <person name="Fitzgerald M."/>
            <person name="Haas B.J."/>
            <person name="Zeng Q."/>
            <person name="Young S."/>
            <person name="Adiconis X."/>
            <person name="Fan L."/>
            <person name="Levin J.Z."/>
            <person name="Mitchell T.K."/>
            <person name="Okubara P.A."/>
            <person name="Farman M.L."/>
            <person name="Kohn L.M."/>
            <person name="Birren B."/>
            <person name="Ma L.-J."/>
            <person name="Dean R.A."/>
        </authorList>
    </citation>
    <scope>NUCLEOTIDE SEQUENCE</scope>
    <source>
        <strain evidence="13">ATCC 64411 / 73-15</strain>
    </source>
</reference>
<evidence type="ECO:0000256" key="4">
    <source>
        <dbReference type="ARBA" id="ARBA00022741"/>
    </source>
</evidence>
<evidence type="ECO:0000256" key="7">
    <source>
        <dbReference type="ARBA" id="ARBA00023136"/>
    </source>
</evidence>
<feature type="compositionally biased region" description="Acidic residues" evidence="9">
    <location>
        <begin position="61"/>
        <end position="79"/>
    </location>
</feature>
<reference evidence="12" key="3">
    <citation type="submission" date="2011-03" db="EMBL/GenBank/DDBJ databases">
        <title>Annotation of Magnaporthe poae ATCC 64411.</title>
        <authorList>
            <person name="Ma L.-J."/>
            <person name="Dead R."/>
            <person name="Young S.K."/>
            <person name="Zeng Q."/>
            <person name="Gargeya S."/>
            <person name="Fitzgerald M."/>
            <person name="Haas B."/>
            <person name="Abouelleil A."/>
            <person name="Alvarado L."/>
            <person name="Arachchi H.M."/>
            <person name="Berlin A."/>
            <person name="Brown A."/>
            <person name="Chapman S.B."/>
            <person name="Chen Z."/>
            <person name="Dunbar C."/>
            <person name="Freedman E."/>
            <person name="Gearin G."/>
            <person name="Gellesch M."/>
            <person name="Goldberg J."/>
            <person name="Griggs A."/>
            <person name="Gujja S."/>
            <person name="Heiman D."/>
            <person name="Howarth C."/>
            <person name="Larson L."/>
            <person name="Lui A."/>
            <person name="MacDonald P.J.P."/>
            <person name="Mehta T."/>
            <person name="Montmayeur A."/>
            <person name="Murphy C."/>
            <person name="Neiman D."/>
            <person name="Pearson M."/>
            <person name="Priest M."/>
            <person name="Roberts A."/>
            <person name="Saif S."/>
            <person name="Shea T."/>
            <person name="Shenoy N."/>
            <person name="Sisk P."/>
            <person name="Stolte C."/>
            <person name="Sykes S."/>
            <person name="Yandava C."/>
            <person name="Wortman J."/>
            <person name="Nusbaum C."/>
            <person name="Birren B."/>
        </authorList>
    </citation>
    <scope>NUCLEOTIDE SEQUENCE</scope>
    <source>
        <strain evidence="12">ATCC 64411</strain>
    </source>
</reference>
<dbReference type="AlphaFoldDB" id="A0A0C4E0W0"/>
<proteinExistence type="inferred from homology"/>
<evidence type="ECO:0000259" key="10">
    <source>
        <dbReference type="PROSITE" id="PS50893"/>
    </source>
</evidence>
<dbReference type="InterPro" id="IPR003593">
    <property type="entry name" value="AAA+_ATPase"/>
</dbReference>
<feature type="compositionally biased region" description="Basic and acidic residues" evidence="9">
    <location>
        <begin position="26"/>
        <end position="35"/>
    </location>
</feature>
<dbReference type="Proteomes" id="UP000011715">
    <property type="component" value="Unassembled WGS sequence"/>
</dbReference>
<feature type="domain" description="ABC transporter" evidence="10">
    <location>
        <begin position="424"/>
        <end position="663"/>
    </location>
</feature>
<dbReference type="PROSITE" id="PS00211">
    <property type="entry name" value="ABC_TRANSPORTER_1"/>
    <property type="match status" value="1"/>
</dbReference>
<dbReference type="OMA" id="CRSAAIH"/>
<evidence type="ECO:0000259" key="11">
    <source>
        <dbReference type="PROSITE" id="PS50929"/>
    </source>
</evidence>
<organism evidence="13 14">
    <name type="scientific">Magnaporthiopsis poae (strain ATCC 64411 / 73-15)</name>
    <name type="common">Kentucky bluegrass fungus</name>
    <name type="synonym">Magnaporthe poae</name>
    <dbReference type="NCBI Taxonomy" id="644358"/>
    <lineage>
        <taxon>Eukaryota</taxon>
        <taxon>Fungi</taxon>
        <taxon>Dikarya</taxon>
        <taxon>Ascomycota</taxon>
        <taxon>Pezizomycotina</taxon>
        <taxon>Sordariomycetes</taxon>
        <taxon>Sordariomycetidae</taxon>
        <taxon>Magnaporthales</taxon>
        <taxon>Magnaporthaceae</taxon>
        <taxon>Magnaporthiopsis</taxon>
    </lineage>
</organism>